<evidence type="ECO:0000313" key="1">
    <source>
        <dbReference type="EMBL" id="JAR95714.1"/>
    </source>
</evidence>
<dbReference type="EMBL" id="GEMB01007732">
    <property type="protein sequence ID" value="JAR95714.1"/>
    <property type="molecule type" value="Transcribed_RNA"/>
</dbReference>
<sequence>MVARERFHKIYQYFPVRGHSFLQCDRNFGTAKRKIRKMDRIYAPQQYIDLIKTSKKAGFSVTQISVKSVLTLRTGSRSSTKKT</sequence>
<dbReference type="AlphaFoldDB" id="A0A170U9U6"/>
<accession>A0A170U9U6</accession>
<protein>
    <submittedName>
        <fullName evidence="1">Uncharacterized protein</fullName>
    </submittedName>
</protein>
<reference evidence="1" key="2">
    <citation type="journal article" date="2017" name="J. Med. Entomol.">
        <title>Transcriptome Analysis of the Triatoma infestans (Hemiptera: Reduviidae) Integument.</title>
        <authorList>
            <person name="Calderon-Fernandez G.M."/>
            <person name="Moriconi D.E."/>
            <person name="Dulbecco A.B."/>
            <person name="Juarez M.P."/>
        </authorList>
    </citation>
    <scope>NUCLEOTIDE SEQUENCE</scope>
    <source>
        <strain evidence="1">Int1</strain>
        <tissue evidence="1">Integument</tissue>
    </source>
</reference>
<feature type="non-terminal residue" evidence="1">
    <location>
        <position position="83"/>
    </location>
</feature>
<reference evidence="1" key="1">
    <citation type="submission" date="2016-04" db="EMBL/GenBank/DDBJ databases">
        <authorList>
            <person name="Calderon-Fernandez G.M.Sr."/>
        </authorList>
    </citation>
    <scope>NUCLEOTIDE SEQUENCE</scope>
    <source>
        <strain evidence="1">Int1</strain>
        <tissue evidence="1">Integument</tissue>
    </source>
</reference>
<name>A0A170U9U6_TRIIF</name>
<organism evidence="1">
    <name type="scientific">Triatoma infestans</name>
    <name type="common">Assassin bug</name>
    <dbReference type="NCBI Taxonomy" id="30076"/>
    <lineage>
        <taxon>Eukaryota</taxon>
        <taxon>Metazoa</taxon>
        <taxon>Ecdysozoa</taxon>
        <taxon>Arthropoda</taxon>
        <taxon>Hexapoda</taxon>
        <taxon>Insecta</taxon>
        <taxon>Pterygota</taxon>
        <taxon>Neoptera</taxon>
        <taxon>Paraneoptera</taxon>
        <taxon>Hemiptera</taxon>
        <taxon>Heteroptera</taxon>
        <taxon>Panheteroptera</taxon>
        <taxon>Cimicomorpha</taxon>
        <taxon>Reduviidae</taxon>
        <taxon>Triatominae</taxon>
        <taxon>Triatoma</taxon>
    </lineage>
</organism>
<proteinExistence type="predicted"/>